<feature type="compositionally biased region" description="Basic residues" evidence="1">
    <location>
        <begin position="65"/>
        <end position="75"/>
    </location>
</feature>
<sequence>MEPFFCLHVCGGEISCRRKYKEVCRHLSEALTKQKEKLLLSLSEANRTRYWLHHHAKVQHFVSHYFRHNPHHHQHQNQQQQQQQQQQQEQQLLHQLQQLQQQHEDTEGPPPQQREGEPQIAEAVEGPSL</sequence>
<protein>
    <submittedName>
        <fullName evidence="2">Uncharacterized protein</fullName>
    </submittedName>
</protein>
<reference evidence="2" key="2">
    <citation type="submission" date="2013-10" db="EMBL/GenBank/DDBJ databases">
        <authorList>
            <person name="Aslett M."/>
        </authorList>
    </citation>
    <scope>NUCLEOTIDE SEQUENCE [LARGE SCALE GENOMIC DNA]</scope>
    <source>
        <strain evidence="2">Houghton</strain>
    </source>
</reference>
<feature type="region of interest" description="Disordered" evidence="1">
    <location>
        <begin position="64"/>
        <end position="129"/>
    </location>
</feature>
<dbReference type="VEuPathDB" id="ToxoDB:EMH_0089220"/>
<dbReference type="Proteomes" id="UP000030744">
    <property type="component" value="Unassembled WGS sequence"/>
</dbReference>
<dbReference type="GeneID" id="60404492"/>
<accession>U6KJU2</accession>
<proteinExistence type="predicted"/>
<gene>
    <name evidence="2" type="ORF">EMH_0089220</name>
</gene>
<dbReference type="EMBL" id="HG736187">
    <property type="protein sequence ID" value="CDJ36527.1"/>
    <property type="molecule type" value="Genomic_DNA"/>
</dbReference>
<evidence type="ECO:0000313" key="2">
    <source>
        <dbReference type="EMBL" id="CDJ36527.1"/>
    </source>
</evidence>
<reference evidence="2" key="1">
    <citation type="submission" date="2013-10" db="EMBL/GenBank/DDBJ databases">
        <title>Genomic analysis of the causative agents of coccidiosis in chickens.</title>
        <authorList>
            <person name="Reid A.J."/>
            <person name="Blake D."/>
            <person name="Billington K."/>
            <person name="Browne H."/>
            <person name="Dunn M."/>
            <person name="Hung S."/>
            <person name="Kawahara F."/>
            <person name="Miranda-Saavedra D."/>
            <person name="Mourier T."/>
            <person name="Nagra H."/>
            <person name="Otto T.D."/>
            <person name="Rawlings N."/>
            <person name="Sanchez A."/>
            <person name="Sanders M."/>
            <person name="Subramaniam C."/>
            <person name="Tay Y."/>
            <person name="Dear P."/>
            <person name="Doerig C."/>
            <person name="Gruber A."/>
            <person name="Parkinson J."/>
            <person name="Shirley M."/>
            <person name="Wan K.L."/>
            <person name="Berriman M."/>
            <person name="Tomley F."/>
            <person name="Pain A."/>
        </authorList>
    </citation>
    <scope>NUCLEOTIDE SEQUENCE [LARGE SCALE GENOMIC DNA]</scope>
    <source>
        <strain evidence="2">Houghton</strain>
    </source>
</reference>
<feature type="compositionally biased region" description="Low complexity" evidence="1">
    <location>
        <begin position="76"/>
        <end position="101"/>
    </location>
</feature>
<keyword evidence="3" id="KW-1185">Reference proteome</keyword>
<evidence type="ECO:0000256" key="1">
    <source>
        <dbReference type="SAM" id="MobiDB-lite"/>
    </source>
</evidence>
<name>U6KJU2_9EIME</name>
<dbReference type="RefSeq" id="XP_037878815.1">
    <property type="nucleotide sequence ID" value="XM_038022961.1"/>
</dbReference>
<evidence type="ECO:0000313" key="3">
    <source>
        <dbReference type="Proteomes" id="UP000030744"/>
    </source>
</evidence>
<dbReference type="AlphaFoldDB" id="U6KJU2"/>
<organism evidence="2 3">
    <name type="scientific">Eimeria mitis</name>
    <dbReference type="NCBI Taxonomy" id="44415"/>
    <lineage>
        <taxon>Eukaryota</taxon>
        <taxon>Sar</taxon>
        <taxon>Alveolata</taxon>
        <taxon>Apicomplexa</taxon>
        <taxon>Conoidasida</taxon>
        <taxon>Coccidia</taxon>
        <taxon>Eucoccidiorida</taxon>
        <taxon>Eimeriorina</taxon>
        <taxon>Eimeriidae</taxon>
        <taxon>Eimeria</taxon>
    </lineage>
</organism>